<dbReference type="InterPro" id="IPR053134">
    <property type="entry name" value="RNA-dir_DNA_polymerase"/>
</dbReference>
<dbReference type="Gramene" id="OE9A026181T1">
    <property type="protein sequence ID" value="OE9A026181C1"/>
    <property type="gene ID" value="OE9A026181"/>
</dbReference>
<keyword evidence="3" id="KW-1185">Reference proteome</keyword>
<dbReference type="AlphaFoldDB" id="A0A8S0RS45"/>
<gene>
    <name evidence="2" type="ORF">OLEA9_A026181</name>
</gene>
<evidence type="ECO:0000313" key="2">
    <source>
        <dbReference type="EMBL" id="CAA2982797.1"/>
    </source>
</evidence>
<dbReference type="EMBL" id="CACTIH010003706">
    <property type="protein sequence ID" value="CAA2982797.1"/>
    <property type="molecule type" value="Genomic_DNA"/>
</dbReference>
<dbReference type="CDD" id="cd01647">
    <property type="entry name" value="RT_LTR"/>
    <property type="match status" value="1"/>
</dbReference>
<dbReference type="InterPro" id="IPR043128">
    <property type="entry name" value="Rev_trsase/Diguanyl_cyclase"/>
</dbReference>
<comment type="caution">
    <text evidence="2">The sequence shown here is derived from an EMBL/GenBank/DDBJ whole genome shotgun (WGS) entry which is preliminary data.</text>
</comment>
<evidence type="ECO:0000313" key="3">
    <source>
        <dbReference type="Proteomes" id="UP000594638"/>
    </source>
</evidence>
<dbReference type="InterPro" id="IPR043502">
    <property type="entry name" value="DNA/RNA_pol_sf"/>
</dbReference>
<feature type="domain" description="Reverse transcriptase" evidence="1">
    <location>
        <begin position="1"/>
        <end position="82"/>
    </location>
</feature>
<reference evidence="2 3" key="1">
    <citation type="submission" date="2019-12" db="EMBL/GenBank/DDBJ databases">
        <authorList>
            <person name="Alioto T."/>
            <person name="Alioto T."/>
            <person name="Gomez Garrido J."/>
        </authorList>
    </citation>
    <scope>NUCLEOTIDE SEQUENCE [LARGE SCALE GENOMIC DNA]</scope>
</reference>
<dbReference type="SUPFAM" id="SSF56672">
    <property type="entry name" value="DNA/RNA polymerases"/>
    <property type="match status" value="1"/>
</dbReference>
<dbReference type="InterPro" id="IPR000477">
    <property type="entry name" value="RT_dom"/>
</dbReference>
<dbReference type="Gene3D" id="3.30.70.270">
    <property type="match status" value="1"/>
</dbReference>
<dbReference type="PANTHER" id="PTHR24559">
    <property type="entry name" value="TRANSPOSON TY3-I GAG-POL POLYPROTEIN"/>
    <property type="match status" value="1"/>
</dbReference>
<sequence length="108" mass="12716">MPFGLTKALATFQHLMNEIFRPFLRKFVLVFFDDILVYSGTVEEHCQHLHRVLRSLQERKLFANAKKCVFGQQKIEYLGHVISEEGVATDQSKIEAMIYWPPRYVKEL</sequence>
<dbReference type="Proteomes" id="UP000594638">
    <property type="component" value="Unassembled WGS sequence"/>
</dbReference>
<protein>
    <submittedName>
        <fullName evidence="2">Disease resistance</fullName>
    </submittedName>
</protein>
<proteinExistence type="predicted"/>
<organism evidence="2 3">
    <name type="scientific">Olea europaea subsp. europaea</name>
    <dbReference type="NCBI Taxonomy" id="158383"/>
    <lineage>
        <taxon>Eukaryota</taxon>
        <taxon>Viridiplantae</taxon>
        <taxon>Streptophyta</taxon>
        <taxon>Embryophyta</taxon>
        <taxon>Tracheophyta</taxon>
        <taxon>Spermatophyta</taxon>
        <taxon>Magnoliopsida</taxon>
        <taxon>eudicotyledons</taxon>
        <taxon>Gunneridae</taxon>
        <taxon>Pentapetalae</taxon>
        <taxon>asterids</taxon>
        <taxon>lamiids</taxon>
        <taxon>Lamiales</taxon>
        <taxon>Oleaceae</taxon>
        <taxon>Oleeae</taxon>
        <taxon>Olea</taxon>
    </lineage>
</organism>
<dbReference type="FunFam" id="3.30.70.270:FF:000003">
    <property type="entry name" value="Transposon Ty3-G Gag-Pol polyprotein"/>
    <property type="match status" value="1"/>
</dbReference>
<dbReference type="PROSITE" id="PS50878">
    <property type="entry name" value="RT_POL"/>
    <property type="match status" value="1"/>
</dbReference>
<accession>A0A8S0RS45</accession>
<evidence type="ECO:0000259" key="1">
    <source>
        <dbReference type="PROSITE" id="PS50878"/>
    </source>
</evidence>
<dbReference type="PANTHER" id="PTHR24559:SF450">
    <property type="entry name" value="RNA-DIRECTED DNA POLYMERASE HOMOLOG"/>
    <property type="match status" value="1"/>
</dbReference>
<dbReference type="OrthoDB" id="1685174at2759"/>
<name>A0A8S0RS45_OLEEU</name>
<dbReference type="Pfam" id="PF00078">
    <property type="entry name" value="RVT_1"/>
    <property type="match status" value="1"/>
</dbReference>